<evidence type="ECO:0000313" key="16">
    <source>
        <dbReference type="RefSeq" id="XP_030761413.1"/>
    </source>
</evidence>
<sequence>MILVYLFFIVLLFIIYVKRKHTYWKRRGLFQLEPEFFFGNSRREVTGKLSFAEGFLAKYKQFKALGLKHGGTYTFIEPVYIPIDPVIIKNILVRDFWSFTGHGLYHHPSEPLSMHLFNLEGELWKQLRSKLTPTFTSGKIKMMFETLLEKVKDLEKVMDNCAENQEVINIKELGARFTTDVIASCAFGLECNSLENPESEFRVFAKKVFAPQILRIFCIFLFPDWFLGLIRFKSIPKDVTEFFSKTVLDTIRFREESKFYRKDFMQLLLELKNSNKEIGIQSISNDEIIAQCYLFFLAGFETSSTTITFAFLELAQNQDVQDKLRSEILKVLERYNGEFSHEALMEMTYLDMIVNETLRLYPPLAFLPRICNKTYKVPDTEVVIENGTRVNIPIWGLHKDPEYYPDPEKFNPENFSEENKAARPDFTYMPFGEGPRMCIGLRFGLLQTKLGIASLVRKYKFTLNERTKVPISMESTNFLLSVDGDVCLNINKI</sequence>
<dbReference type="FunCoup" id="A0A6J2YC12">
    <property type="interactions" value="311"/>
</dbReference>
<keyword evidence="10 13" id="KW-0408">Iron</keyword>
<comment type="cofactor">
    <cofactor evidence="1 13">
        <name>heme</name>
        <dbReference type="ChEBI" id="CHEBI:30413"/>
    </cofactor>
</comment>
<dbReference type="PROSITE" id="PS00086">
    <property type="entry name" value="CYTOCHROME_P450"/>
    <property type="match status" value="1"/>
</dbReference>
<dbReference type="GO" id="GO:0020037">
    <property type="term" value="F:heme binding"/>
    <property type="evidence" value="ECO:0007669"/>
    <property type="project" value="InterPro"/>
</dbReference>
<evidence type="ECO:0000256" key="12">
    <source>
        <dbReference type="ARBA" id="ARBA00023136"/>
    </source>
</evidence>
<proteinExistence type="inferred from homology"/>
<evidence type="ECO:0000256" key="10">
    <source>
        <dbReference type="ARBA" id="ARBA00023004"/>
    </source>
</evidence>
<evidence type="ECO:0000256" key="11">
    <source>
        <dbReference type="ARBA" id="ARBA00023033"/>
    </source>
</evidence>
<dbReference type="PANTHER" id="PTHR24292">
    <property type="entry name" value="CYTOCHROME P450"/>
    <property type="match status" value="1"/>
</dbReference>
<evidence type="ECO:0000256" key="6">
    <source>
        <dbReference type="ARBA" id="ARBA00022723"/>
    </source>
</evidence>
<keyword evidence="11 14" id="KW-0503">Monooxygenase</keyword>
<evidence type="ECO:0000256" key="5">
    <source>
        <dbReference type="ARBA" id="ARBA00022617"/>
    </source>
</evidence>
<evidence type="ECO:0000256" key="8">
    <source>
        <dbReference type="ARBA" id="ARBA00022848"/>
    </source>
</evidence>
<dbReference type="InterPro" id="IPR036396">
    <property type="entry name" value="Cyt_P450_sf"/>
</dbReference>
<evidence type="ECO:0000313" key="15">
    <source>
        <dbReference type="Proteomes" id="UP000504635"/>
    </source>
</evidence>
<dbReference type="InParanoid" id="A0A6J2YC12"/>
<keyword evidence="12" id="KW-0472">Membrane</keyword>
<keyword evidence="15" id="KW-1185">Reference proteome</keyword>
<evidence type="ECO:0000256" key="3">
    <source>
        <dbReference type="ARBA" id="ARBA00004406"/>
    </source>
</evidence>
<dbReference type="RefSeq" id="XP_030761413.1">
    <property type="nucleotide sequence ID" value="XM_030905553.1"/>
</dbReference>
<dbReference type="Gene3D" id="1.10.630.10">
    <property type="entry name" value="Cytochrome P450"/>
    <property type="match status" value="1"/>
</dbReference>
<evidence type="ECO:0000256" key="14">
    <source>
        <dbReference type="RuleBase" id="RU000461"/>
    </source>
</evidence>
<organism evidence="15 16">
    <name type="scientific">Sitophilus oryzae</name>
    <name type="common">Rice weevil</name>
    <name type="synonym">Curculio oryzae</name>
    <dbReference type="NCBI Taxonomy" id="7048"/>
    <lineage>
        <taxon>Eukaryota</taxon>
        <taxon>Metazoa</taxon>
        <taxon>Ecdysozoa</taxon>
        <taxon>Arthropoda</taxon>
        <taxon>Hexapoda</taxon>
        <taxon>Insecta</taxon>
        <taxon>Pterygota</taxon>
        <taxon>Neoptera</taxon>
        <taxon>Endopterygota</taxon>
        <taxon>Coleoptera</taxon>
        <taxon>Polyphaga</taxon>
        <taxon>Cucujiformia</taxon>
        <taxon>Curculionidae</taxon>
        <taxon>Dryophthorinae</taxon>
        <taxon>Sitophilus</taxon>
    </lineage>
</organism>
<keyword evidence="6 13" id="KW-0479">Metal-binding</keyword>
<protein>
    <submittedName>
        <fullName evidence="16">Cytochrome P450 6a2-like</fullName>
    </submittedName>
</protein>
<keyword evidence="7" id="KW-0256">Endoplasmic reticulum</keyword>
<dbReference type="GeneID" id="115886420"/>
<evidence type="ECO:0000256" key="1">
    <source>
        <dbReference type="ARBA" id="ARBA00001971"/>
    </source>
</evidence>
<dbReference type="InterPro" id="IPR017972">
    <property type="entry name" value="Cyt_P450_CS"/>
</dbReference>
<accession>A0A6J2YC12</accession>
<dbReference type="FunFam" id="1.10.630.10:FF:000042">
    <property type="entry name" value="Cytochrome P450"/>
    <property type="match status" value="1"/>
</dbReference>
<evidence type="ECO:0000256" key="9">
    <source>
        <dbReference type="ARBA" id="ARBA00023002"/>
    </source>
</evidence>
<dbReference type="GO" id="GO:0005506">
    <property type="term" value="F:iron ion binding"/>
    <property type="evidence" value="ECO:0007669"/>
    <property type="project" value="InterPro"/>
</dbReference>
<gene>
    <name evidence="16" type="primary">LOC115886420</name>
</gene>
<dbReference type="AlphaFoldDB" id="A0A6J2YC12"/>
<evidence type="ECO:0000256" key="4">
    <source>
        <dbReference type="ARBA" id="ARBA00010617"/>
    </source>
</evidence>
<dbReference type="Pfam" id="PF00067">
    <property type="entry name" value="p450"/>
    <property type="match status" value="1"/>
</dbReference>
<keyword evidence="9 14" id="KW-0560">Oxidoreductase</keyword>
<dbReference type="GO" id="GO:0016705">
    <property type="term" value="F:oxidoreductase activity, acting on paired donors, with incorporation or reduction of molecular oxygen"/>
    <property type="evidence" value="ECO:0007669"/>
    <property type="project" value="InterPro"/>
</dbReference>
<reference evidence="16" key="1">
    <citation type="submission" date="2025-08" db="UniProtKB">
        <authorList>
            <consortium name="RefSeq"/>
        </authorList>
    </citation>
    <scope>IDENTIFICATION</scope>
    <source>
        <tissue evidence="16">Gonads</tissue>
    </source>
</reference>
<comment type="subcellular location">
    <subcellularLocation>
        <location evidence="3">Endoplasmic reticulum membrane</location>
        <topology evidence="3">Peripheral membrane protein</topology>
    </subcellularLocation>
    <subcellularLocation>
        <location evidence="2">Microsome membrane</location>
        <topology evidence="2">Peripheral membrane protein</topology>
    </subcellularLocation>
</comment>
<dbReference type="PRINTS" id="PR00463">
    <property type="entry name" value="EP450I"/>
</dbReference>
<dbReference type="Proteomes" id="UP000504635">
    <property type="component" value="Unplaced"/>
</dbReference>
<evidence type="ECO:0000256" key="2">
    <source>
        <dbReference type="ARBA" id="ARBA00004174"/>
    </source>
</evidence>
<dbReference type="InterPro" id="IPR001128">
    <property type="entry name" value="Cyt_P450"/>
</dbReference>
<dbReference type="PANTHER" id="PTHR24292:SF100">
    <property type="entry name" value="CYTOCHROME P450 6A16, ISOFORM B-RELATED"/>
    <property type="match status" value="1"/>
</dbReference>
<evidence type="ECO:0000256" key="13">
    <source>
        <dbReference type="PIRSR" id="PIRSR602401-1"/>
    </source>
</evidence>
<dbReference type="InterPro" id="IPR002401">
    <property type="entry name" value="Cyt_P450_E_grp-I"/>
</dbReference>
<comment type="similarity">
    <text evidence="4 14">Belongs to the cytochrome P450 family.</text>
</comment>
<dbReference type="GO" id="GO:0004497">
    <property type="term" value="F:monooxygenase activity"/>
    <property type="evidence" value="ECO:0007669"/>
    <property type="project" value="UniProtKB-KW"/>
</dbReference>
<name>A0A6J2YC12_SITOR</name>
<feature type="binding site" description="axial binding residue" evidence="13">
    <location>
        <position position="438"/>
    </location>
    <ligand>
        <name>heme</name>
        <dbReference type="ChEBI" id="CHEBI:30413"/>
    </ligand>
    <ligandPart>
        <name>Fe</name>
        <dbReference type="ChEBI" id="CHEBI:18248"/>
    </ligandPart>
</feature>
<dbReference type="KEGG" id="soy:115886420"/>
<dbReference type="PRINTS" id="PR00385">
    <property type="entry name" value="P450"/>
</dbReference>
<dbReference type="OrthoDB" id="2789670at2759"/>
<dbReference type="InterPro" id="IPR050476">
    <property type="entry name" value="Insect_CytP450_Detox"/>
</dbReference>
<keyword evidence="8" id="KW-0492">Microsome</keyword>
<dbReference type="SUPFAM" id="SSF48264">
    <property type="entry name" value="Cytochrome P450"/>
    <property type="match status" value="1"/>
</dbReference>
<dbReference type="CDD" id="cd11056">
    <property type="entry name" value="CYP6-like"/>
    <property type="match status" value="1"/>
</dbReference>
<evidence type="ECO:0000256" key="7">
    <source>
        <dbReference type="ARBA" id="ARBA00022824"/>
    </source>
</evidence>
<keyword evidence="5 13" id="KW-0349">Heme</keyword>
<dbReference type="GO" id="GO:0005789">
    <property type="term" value="C:endoplasmic reticulum membrane"/>
    <property type="evidence" value="ECO:0007669"/>
    <property type="project" value="UniProtKB-SubCell"/>
</dbReference>